<dbReference type="InterPro" id="IPR004839">
    <property type="entry name" value="Aminotransferase_I/II_large"/>
</dbReference>
<dbReference type="Proteomes" id="UP000698752">
    <property type="component" value="Unassembled WGS sequence"/>
</dbReference>
<dbReference type="Pfam" id="PF00155">
    <property type="entry name" value="Aminotran_1_2"/>
    <property type="match status" value="1"/>
</dbReference>
<dbReference type="PANTHER" id="PTHR46577:SF1">
    <property type="entry name" value="HTH-TYPE TRANSCRIPTIONAL REGULATORY PROTEIN GABR"/>
    <property type="match status" value="1"/>
</dbReference>
<keyword evidence="3" id="KW-0805">Transcription regulation</keyword>
<evidence type="ECO:0000256" key="4">
    <source>
        <dbReference type="ARBA" id="ARBA00023125"/>
    </source>
</evidence>
<dbReference type="Gene3D" id="1.10.10.10">
    <property type="entry name" value="Winged helix-like DNA-binding domain superfamily/Winged helix DNA-binding domain"/>
    <property type="match status" value="1"/>
</dbReference>
<evidence type="ECO:0000256" key="2">
    <source>
        <dbReference type="ARBA" id="ARBA00022898"/>
    </source>
</evidence>
<evidence type="ECO:0000256" key="3">
    <source>
        <dbReference type="ARBA" id="ARBA00023015"/>
    </source>
</evidence>
<evidence type="ECO:0000313" key="7">
    <source>
        <dbReference type="EMBL" id="MBR0652149.1"/>
    </source>
</evidence>
<dbReference type="Gene3D" id="3.40.640.10">
    <property type="entry name" value="Type I PLP-dependent aspartate aminotransferase-like (Major domain)"/>
    <property type="match status" value="1"/>
</dbReference>
<keyword evidence="7" id="KW-0032">Aminotransferase</keyword>
<evidence type="ECO:0000256" key="1">
    <source>
        <dbReference type="ARBA" id="ARBA00005384"/>
    </source>
</evidence>
<keyword evidence="2" id="KW-0663">Pyridoxal phosphate</keyword>
<keyword evidence="8" id="KW-1185">Reference proteome</keyword>
<dbReference type="GO" id="GO:0008483">
    <property type="term" value="F:transaminase activity"/>
    <property type="evidence" value="ECO:0007669"/>
    <property type="project" value="UniProtKB-KW"/>
</dbReference>
<dbReference type="SUPFAM" id="SSF46785">
    <property type="entry name" value="Winged helix' DNA-binding domain"/>
    <property type="match status" value="1"/>
</dbReference>
<dbReference type="PROSITE" id="PS50949">
    <property type="entry name" value="HTH_GNTR"/>
    <property type="match status" value="1"/>
</dbReference>
<dbReference type="Gene3D" id="3.90.1150.10">
    <property type="entry name" value="Aspartate Aminotransferase, domain 1"/>
    <property type="match status" value="1"/>
</dbReference>
<reference evidence="8" key="1">
    <citation type="journal article" date="2021" name="Syst. Appl. Microbiol.">
        <title>Roseomonas hellenica sp. nov., isolated from roots of wild-growing Alkanna tinctoria.</title>
        <authorList>
            <person name="Rat A."/>
            <person name="Naranjo H.D."/>
            <person name="Lebbe L."/>
            <person name="Cnockaert M."/>
            <person name="Krigas N."/>
            <person name="Grigoriadou K."/>
            <person name="Maloupa E."/>
            <person name="Willems A."/>
        </authorList>
    </citation>
    <scope>NUCLEOTIDE SEQUENCE [LARGE SCALE GENOMIC DNA]</scope>
    <source>
        <strain evidence="8">LMG 31159</strain>
    </source>
</reference>
<keyword evidence="5" id="KW-0804">Transcription</keyword>
<comment type="caution">
    <text evidence="7">The sequence shown here is derived from an EMBL/GenBank/DDBJ whole genome shotgun (WGS) entry which is preliminary data.</text>
</comment>
<dbReference type="InterPro" id="IPR000524">
    <property type="entry name" value="Tscrpt_reg_HTH_GntR"/>
</dbReference>
<dbReference type="CDD" id="cd00609">
    <property type="entry name" value="AAT_like"/>
    <property type="match status" value="1"/>
</dbReference>
<keyword evidence="4" id="KW-0238">DNA-binding</keyword>
<name>A0ABS5EM96_9PROT</name>
<organism evidence="7 8">
    <name type="scientific">Neoroseomonas terrae</name>
    <dbReference type="NCBI Taxonomy" id="424799"/>
    <lineage>
        <taxon>Bacteria</taxon>
        <taxon>Pseudomonadati</taxon>
        <taxon>Pseudomonadota</taxon>
        <taxon>Alphaproteobacteria</taxon>
        <taxon>Acetobacterales</taxon>
        <taxon>Acetobacteraceae</taxon>
        <taxon>Neoroseomonas</taxon>
    </lineage>
</organism>
<proteinExistence type="inferred from homology"/>
<evidence type="ECO:0000313" key="8">
    <source>
        <dbReference type="Proteomes" id="UP000698752"/>
    </source>
</evidence>
<comment type="similarity">
    <text evidence="1">In the C-terminal section; belongs to the class-I pyridoxal-phosphate-dependent aminotransferase family.</text>
</comment>
<dbReference type="SMART" id="SM00345">
    <property type="entry name" value="HTH_GNTR"/>
    <property type="match status" value="1"/>
</dbReference>
<gene>
    <name evidence="7" type="ORF">GXW78_21010</name>
</gene>
<protein>
    <submittedName>
        <fullName evidence="7">PLP-dependent aminotransferase family protein</fullName>
    </submittedName>
</protein>
<dbReference type="InterPro" id="IPR015421">
    <property type="entry name" value="PyrdxlP-dep_Trfase_major"/>
</dbReference>
<feature type="domain" description="HTH gntR-type" evidence="6">
    <location>
        <begin position="3"/>
        <end position="71"/>
    </location>
</feature>
<dbReference type="EMBL" id="JAAEDI010000025">
    <property type="protein sequence ID" value="MBR0652149.1"/>
    <property type="molecule type" value="Genomic_DNA"/>
</dbReference>
<evidence type="ECO:0000259" key="6">
    <source>
        <dbReference type="PROSITE" id="PS50949"/>
    </source>
</evidence>
<dbReference type="RefSeq" id="WP_211870867.1">
    <property type="nucleotide sequence ID" value="NZ_JAAEDI010000025.1"/>
</dbReference>
<dbReference type="SUPFAM" id="SSF53383">
    <property type="entry name" value="PLP-dependent transferases"/>
    <property type="match status" value="1"/>
</dbReference>
<sequence length="444" mass="46425">MPEADYRRLADAMAAEIAAGRLRPGARLEPVRRYAYGRGIAVSTANRVYAELARRGLVAGEVGRGTFVRAGLTQPPLAEPGRPDVIDFEFNFPAIPGQAEALAEALRDALAPDRAAEAMRPVGATGHAAARRAAARHLARGGWAPMPEEMLFTGGGRQAIAAALAACGTAGDRIGIEAMTYPAVKAAVTRLGLVPVPLAMDAEGVTPAAIEAAGALKAIYLQPVIHNPTGASMSMARRRALADLALREDIILIEDAVFGFLDETDAPPLIALAPDRVLLVDGMSKRASPGLSSGFVAAPAAALRRRVAAAIRAGAWHASPIGLTAATAWMESGLLRSLEARKRVDAMERQAVLRQGLPGHALHGDPRAYHLWLELPEPWRSDAFTTAAARRGVAVTPSSAFATQPGHAPNGVRIAFSSPSPSAMAEGVRILAALLAEGPENLSE</sequence>
<dbReference type="PANTHER" id="PTHR46577">
    <property type="entry name" value="HTH-TYPE TRANSCRIPTIONAL REGULATORY PROTEIN GABR"/>
    <property type="match status" value="1"/>
</dbReference>
<dbReference type="InterPro" id="IPR015424">
    <property type="entry name" value="PyrdxlP-dep_Trfase"/>
</dbReference>
<evidence type="ECO:0000256" key="5">
    <source>
        <dbReference type="ARBA" id="ARBA00023163"/>
    </source>
</evidence>
<keyword evidence="7" id="KW-0808">Transferase</keyword>
<dbReference type="InterPro" id="IPR036390">
    <property type="entry name" value="WH_DNA-bd_sf"/>
</dbReference>
<dbReference type="InterPro" id="IPR015422">
    <property type="entry name" value="PyrdxlP-dep_Trfase_small"/>
</dbReference>
<dbReference type="InterPro" id="IPR051446">
    <property type="entry name" value="HTH_trans_reg/aminotransferase"/>
</dbReference>
<accession>A0ABS5EM96</accession>
<dbReference type="InterPro" id="IPR036388">
    <property type="entry name" value="WH-like_DNA-bd_sf"/>
</dbReference>